<dbReference type="PROSITE" id="PS50404">
    <property type="entry name" value="GST_NTER"/>
    <property type="match status" value="1"/>
</dbReference>
<dbReference type="GO" id="GO:0005737">
    <property type="term" value="C:cytoplasm"/>
    <property type="evidence" value="ECO:0007669"/>
    <property type="project" value="InterPro"/>
</dbReference>
<dbReference type="InterPro" id="IPR034330">
    <property type="entry name" value="GST_Zeta_C"/>
</dbReference>
<sequence>MSGGAPPPALTLYGYWRSSCSWRVRIALAYKGVEHAYRPVNLVRDGGEQLRDDYRTKNPMAQVPLLEFEEGGAVRRVSQSLAILELLEEWFPSPPLLPPPGERYLRAKARQLAEMINSGTQPMQNTATLRCVKEELGGDERAFARRFIMSGLAAFQAAAGELAGRFCVGDEVTLADVCLVPQLYNARRYEVDLAPFATLTRIEAACLALPAFQAAHPDRQADAVAAGV</sequence>
<comment type="similarity">
    <text evidence="1">Belongs to the GST superfamily. Zeta family.</text>
</comment>
<dbReference type="Proteomes" id="UP000238348">
    <property type="component" value="Chromosome"/>
</dbReference>
<dbReference type="EMBL" id="CP012673">
    <property type="protein sequence ID" value="AUX45787.1"/>
    <property type="molecule type" value="Genomic_DNA"/>
</dbReference>
<dbReference type="RefSeq" id="WP_104984118.1">
    <property type="nucleotide sequence ID" value="NZ_CP012673.1"/>
</dbReference>
<dbReference type="InterPro" id="IPR005955">
    <property type="entry name" value="GST_Zeta"/>
</dbReference>
<dbReference type="InterPro" id="IPR034333">
    <property type="entry name" value="GST_Zeta_N"/>
</dbReference>
<dbReference type="EC" id="5.2.1.2" evidence="4"/>
<reference evidence="4 5" key="1">
    <citation type="submission" date="2015-09" db="EMBL/GenBank/DDBJ databases">
        <title>Sorangium comparison.</title>
        <authorList>
            <person name="Zaburannyi N."/>
            <person name="Bunk B."/>
            <person name="Overmann J."/>
            <person name="Mueller R."/>
        </authorList>
    </citation>
    <scope>NUCLEOTIDE SEQUENCE [LARGE SCALE GENOMIC DNA]</scope>
    <source>
        <strain evidence="4 5">So ce26</strain>
    </source>
</reference>
<dbReference type="InterPro" id="IPR036282">
    <property type="entry name" value="Glutathione-S-Trfase_C_sf"/>
</dbReference>
<feature type="domain" description="GST C-terminal" evidence="3">
    <location>
        <begin position="102"/>
        <end position="225"/>
    </location>
</feature>
<dbReference type="SUPFAM" id="SSF52833">
    <property type="entry name" value="Thioredoxin-like"/>
    <property type="match status" value="1"/>
</dbReference>
<dbReference type="Pfam" id="PF13409">
    <property type="entry name" value="GST_N_2"/>
    <property type="match status" value="1"/>
</dbReference>
<dbReference type="GO" id="GO:0006559">
    <property type="term" value="P:L-phenylalanine catabolic process"/>
    <property type="evidence" value="ECO:0007669"/>
    <property type="project" value="TreeGrafter"/>
</dbReference>
<dbReference type="SFLD" id="SFLDS00019">
    <property type="entry name" value="Glutathione_Transferase_(cytos"/>
    <property type="match status" value="1"/>
</dbReference>
<dbReference type="GO" id="GO:0006749">
    <property type="term" value="P:glutathione metabolic process"/>
    <property type="evidence" value="ECO:0007669"/>
    <property type="project" value="TreeGrafter"/>
</dbReference>
<dbReference type="InterPro" id="IPR040079">
    <property type="entry name" value="Glutathione_S-Trfase"/>
</dbReference>
<keyword evidence="4" id="KW-0413">Isomerase</keyword>
<evidence type="ECO:0000256" key="1">
    <source>
        <dbReference type="ARBA" id="ARBA00010007"/>
    </source>
</evidence>
<dbReference type="InterPro" id="IPR036249">
    <property type="entry name" value="Thioredoxin-like_sf"/>
</dbReference>
<dbReference type="InterPro" id="IPR004045">
    <property type="entry name" value="Glutathione_S-Trfase_N"/>
</dbReference>
<protein>
    <submittedName>
        <fullName evidence="4">Maleylacetoacetate isomerase</fullName>
        <ecNumber evidence="4">5.2.1.2</ecNumber>
    </submittedName>
</protein>
<evidence type="ECO:0000259" key="3">
    <source>
        <dbReference type="PROSITE" id="PS50405"/>
    </source>
</evidence>
<dbReference type="PANTHER" id="PTHR42673:SF4">
    <property type="entry name" value="MALEYLACETOACETATE ISOMERASE"/>
    <property type="match status" value="1"/>
</dbReference>
<evidence type="ECO:0000259" key="2">
    <source>
        <dbReference type="PROSITE" id="PS50404"/>
    </source>
</evidence>
<dbReference type="GO" id="GO:0004364">
    <property type="term" value="F:glutathione transferase activity"/>
    <property type="evidence" value="ECO:0007669"/>
    <property type="project" value="TreeGrafter"/>
</dbReference>
<dbReference type="CDD" id="cd03191">
    <property type="entry name" value="GST_C_Zeta"/>
    <property type="match status" value="1"/>
</dbReference>
<dbReference type="InterPro" id="IPR010987">
    <property type="entry name" value="Glutathione-S-Trfase_C-like"/>
</dbReference>
<dbReference type="CDD" id="cd03042">
    <property type="entry name" value="GST_N_Zeta"/>
    <property type="match status" value="1"/>
</dbReference>
<accession>A0A2L0F2M7</accession>
<dbReference type="Gene3D" id="3.40.30.10">
    <property type="entry name" value="Glutaredoxin"/>
    <property type="match status" value="1"/>
</dbReference>
<dbReference type="OrthoDB" id="509852at2"/>
<dbReference type="Gene3D" id="1.20.1050.10">
    <property type="match status" value="1"/>
</dbReference>
<dbReference type="NCBIfam" id="TIGR01262">
    <property type="entry name" value="maiA"/>
    <property type="match status" value="1"/>
</dbReference>
<organism evidence="4 5">
    <name type="scientific">Sorangium cellulosum</name>
    <name type="common">Polyangium cellulosum</name>
    <dbReference type="NCBI Taxonomy" id="56"/>
    <lineage>
        <taxon>Bacteria</taxon>
        <taxon>Pseudomonadati</taxon>
        <taxon>Myxococcota</taxon>
        <taxon>Polyangia</taxon>
        <taxon>Polyangiales</taxon>
        <taxon>Polyangiaceae</taxon>
        <taxon>Sorangium</taxon>
    </lineage>
</organism>
<evidence type="ECO:0000313" key="4">
    <source>
        <dbReference type="EMBL" id="AUX45787.1"/>
    </source>
</evidence>
<proteinExistence type="inferred from homology"/>
<dbReference type="GO" id="GO:0016034">
    <property type="term" value="F:maleylacetoacetate isomerase activity"/>
    <property type="evidence" value="ECO:0007669"/>
    <property type="project" value="UniProtKB-EC"/>
</dbReference>
<dbReference type="PANTHER" id="PTHR42673">
    <property type="entry name" value="MALEYLACETOACETATE ISOMERASE"/>
    <property type="match status" value="1"/>
</dbReference>
<dbReference type="PROSITE" id="PS50405">
    <property type="entry name" value="GST_CTER"/>
    <property type="match status" value="1"/>
</dbReference>
<feature type="domain" description="GST N-terminal" evidence="2">
    <location>
        <begin position="8"/>
        <end position="95"/>
    </location>
</feature>
<evidence type="ECO:0000313" key="5">
    <source>
        <dbReference type="Proteomes" id="UP000238348"/>
    </source>
</evidence>
<dbReference type="SFLD" id="SFLDG00358">
    <property type="entry name" value="Main_(cytGST)"/>
    <property type="match status" value="1"/>
</dbReference>
<dbReference type="FunFam" id="1.20.1050.10:FF:000010">
    <property type="entry name" value="Maleylacetoacetate isomerase isoform 1"/>
    <property type="match status" value="1"/>
</dbReference>
<dbReference type="AlphaFoldDB" id="A0A2L0F2M7"/>
<gene>
    <name evidence="4" type="ORF">SOCE26_072830</name>
</gene>
<name>A0A2L0F2M7_SORCE</name>
<dbReference type="SUPFAM" id="SSF47616">
    <property type="entry name" value="GST C-terminal domain-like"/>
    <property type="match status" value="1"/>
</dbReference>